<proteinExistence type="predicted"/>
<feature type="signal peptide" evidence="2">
    <location>
        <begin position="1"/>
        <end position="21"/>
    </location>
</feature>
<dbReference type="STRING" id="1284197.S8BWI6"/>
<evidence type="ECO:0008006" key="5">
    <source>
        <dbReference type="Google" id="ProtNLM"/>
    </source>
</evidence>
<keyword evidence="2" id="KW-0732">Signal</keyword>
<dbReference type="eggNOG" id="ENOG502RV0S">
    <property type="taxonomic scope" value="Eukaryota"/>
</dbReference>
<reference evidence="4" key="2">
    <citation type="submission" date="2013-04" db="EMBL/GenBank/DDBJ databases">
        <title>Genomic mechanisms accounting for the adaptation to parasitism in nematode-trapping fungi.</title>
        <authorList>
            <person name="Ahren D.G."/>
        </authorList>
    </citation>
    <scope>NUCLEOTIDE SEQUENCE [LARGE SCALE GENOMIC DNA]</scope>
    <source>
        <strain evidence="4">CBS 200.50</strain>
    </source>
</reference>
<dbReference type="OMA" id="WGPTPNT"/>
<keyword evidence="1" id="KW-0812">Transmembrane</keyword>
<feature type="transmembrane region" description="Helical" evidence="1">
    <location>
        <begin position="523"/>
        <end position="546"/>
    </location>
</feature>
<dbReference type="AlphaFoldDB" id="S8BWI6"/>
<dbReference type="EMBL" id="AQGS01000457">
    <property type="protein sequence ID" value="EPS39687.1"/>
    <property type="molecule type" value="Genomic_DNA"/>
</dbReference>
<dbReference type="OrthoDB" id="4733706at2759"/>
<dbReference type="HOGENOM" id="CLU_025283_0_0_1"/>
<evidence type="ECO:0000256" key="1">
    <source>
        <dbReference type="SAM" id="Phobius"/>
    </source>
</evidence>
<accession>S8BWI6</accession>
<sequence length="600" mass="63920">MLLTNLLRATVFITGLSTVLAGPTSDVSVRSWGPPGVSIGHVVRAIGNTFSRLSLQKRDTVFRNSTKFEKSFDNVVLLSYSKEKKVAGDGGNGEVTVNAGVEIKCTTCYLKANVLADLTINGSFDFGQAISNITSEVGDAISNITDGVTEYFKDVGSAFGDGFDLDDFDQPIQIDLNIDVPEIPQSLLTIQFDELELYTALEITFSGGVTYTLNLYTSETPIGIAIDDVFLGIVADVDLILSVEAEITISSGFHIKVDDGAVLEIPLFGQQLTRTSFNGGLFEFLPVVIESAGVELKAILRVRIRAGFSVATPSIDFLLFNVSVPDLSAGIEVNVFAHIAELTTSITVTPAGDETGCQLRAEESYQFVLGAAAGASIGFQDHVWGAVAQATTPLWATTYTQCAIQAAGTTSAPFITARQLDDLTTTTTISTEVTYKGVECLSTGMIDCPVSLQKTTKVTSEITLVTSVPSGVEATFPTSVQATITSTIPFGTGVNKLFETAGPPTAYDPKTYKDSGTSTKTKIIIGVCAGVGGLLLIGGIVALVMWRRRKILKAMSSPQQTGFQTTQYYTDVYDPSKAVVFSTTEVMASPEMSQDGRRYA</sequence>
<name>S8BWI6_DACHA</name>
<keyword evidence="1" id="KW-0472">Membrane</keyword>
<comment type="caution">
    <text evidence="3">The sequence shown here is derived from an EMBL/GenBank/DDBJ whole genome shotgun (WGS) entry which is preliminary data.</text>
</comment>
<gene>
    <name evidence="3" type="ORF">H072_6528</name>
</gene>
<keyword evidence="1" id="KW-1133">Transmembrane helix</keyword>
<feature type="chain" id="PRO_5004548755" description="Mid2 domain-containing protein" evidence="2">
    <location>
        <begin position="22"/>
        <end position="600"/>
    </location>
</feature>
<keyword evidence="4" id="KW-1185">Reference proteome</keyword>
<evidence type="ECO:0000313" key="3">
    <source>
        <dbReference type="EMBL" id="EPS39687.1"/>
    </source>
</evidence>
<evidence type="ECO:0000313" key="4">
    <source>
        <dbReference type="Proteomes" id="UP000015100"/>
    </source>
</evidence>
<protein>
    <recommendedName>
        <fullName evidence="5">Mid2 domain-containing protein</fullName>
    </recommendedName>
</protein>
<evidence type="ECO:0000256" key="2">
    <source>
        <dbReference type="SAM" id="SignalP"/>
    </source>
</evidence>
<organism evidence="3 4">
    <name type="scientific">Dactylellina haptotyla (strain CBS 200.50)</name>
    <name type="common">Nematode-trapping fungus</name>
    <name type="synonym">Monacrosporium haptotylum</name>
    <dbReference type="NCBI Taxonomy" id="1284197"/>
    <lineage>
        <taxon>Eukaryota</taxon>
        <taxon>Fungi</taxon>
        <taxon>Dikarya</taxon>
        <taxon>Ascomycota</taxon>
        <taxon>Pezizomycotina</taxon>
        <taxon>Orbiliomycetes</taxon>
        <taxon>Orbiliales</taxon>
        <taxon>Orbiliaceae</taxon>
        <taxon>Dactylellina</taxon>
    </lineage>
</organism>
<reference evidence="3 4" key="1">
    <citation type="journal article" date="2013" name="PLoS Genet.">
        <title>Genomic mechanisms accounting for the adaptation to parasitism in nematode-trapping fungi.</title>
        <authorList>
            <person name="Meerupati T."/>
            <person name="Andersson K.M."/>
            <person name="Friman E."/>
            <person name="Kumar D."/>
            <person name="Tunlid A."/>
            <person name="Ahren D."/>
        </authorList>
    </citation>
    <scope>NUCLEOTIDE SEQUENCE [LARGE SCALE GENOMIC DNA]</scope>
    <source>
        <strain evidence="3 4">CBS 200.50</strain>
    </source>
</reference>
<dbReference type="Proteomes" id="UP000015100">
    <property type="component" value="Unassembled WGS sequence"/>
</dbReference>